<keyword evidence="1" id="KW-0732">Signal</keyword>
<keyword evidence="4" id="KW-1185">Reference proteome</keyword>
<dbReference type="AlphaFoldDB" id="A0A7W9WYU2"/>
<dbReference type="NCBIfam" id="TIGR02595">
    <property type="entry name" value="PEP_CTERM"/>
    <property type="match status" value="1"/>
</dbReference>
<organism evidence="3 4">
    <name type="scientific">Massilia aurea</name>
    <dbReference type="NCBI Taxonomy" id="373040"/>
    <lineage>
        <taxon>Bacteria</taxon>
        <taxon>Pseudomonadati</taxon>
        <taxon>Pseudomonadota</taxon>
        <taxon>Betaproteobacteria</taxon>
        <taxon>Burkholderiales</taxon>
        <taxon>Oxalobacteraceae</taxon>
        <taxon>Telluria group</taxon>
        <taxon>Massilia</taxon>
    </lineage>
</organism>
<evidence type="ECO:0000256" key="1">
    <source>
        <dbReference type="SAM" id="SignalP"/>
    </source>
</evidence>
<dbReference type="Proteomes" id="UP000540787">
    <property type="component" value="Unassembled WGS sequence"/>
</dbReference>
<name>A0A7W9WYU2_9BURK</name>
<gene>
    <name evidence="3" type="ORF">HD842_001407</name>
</gene>
<accession>A0A7W9WYU2</accession>
<evidence type="ECO:0000313" key="4">
    <source>
        <dbReference type="Proteomes" id="UP000540787"/>
    </source>
</evidence>
<dbReference type="InterPro" id="IPR013424">
    <property type="entry name" value="Ice-binding_C"/>
</dbReference>
<feature type="chain" id="PRO_5030796013" description="Ice-binding protein C-terminal domain-containing protein" evidence="1">
    <location>
        <begin position="22"/>
        <end position="212"/>
    </location>
</feature>
<sequence length="212" mass="22411">MTRIAPVALLLAAALALPAQAAVTFSWQQVSTSSSMPTGLNLELAFSDEAVTAGALSLDISNDCHMGPPCLDPQSSLLSMRYWFDDPYIGGQHNLIDYGYRAQPRNYYDRIVMDVTFLAGGLLGGSIFASDGNSDFQMVSEGALFSVVTANSDEPYGCGWQYPDCSGASGMLVSAAQEASEVPEPATGAIVGLGLVAAWCARRRQRPARSSA</sequence>
<evidence type="ECO:0000313" key="3">
    <source>
        <dbReference type="EMBL" id="MBB6133296.1"/>
    </source>
</evidence>
<proteinExistence type="predicted"/>
<dbReference type="RefSeq" id="WP_183552614.1">
    <property type="nucleotide sequence ID" value="NZ_JACHBX010000001.1"/>
</dbReference>
<protein>
    <recommendedName>
        <fullName evidence="2">Ice-binding protein C-terminal domain-containing protein</fullName>
    </recommendedName>
</protein>
<feature type="signal peptide" evidence="1">
    <location>
        <begin position="1"/>
        <end position="21"/>
    </location>
</feature>
<feature type="domain" description="Ice-binding protein C-terminal" evidence="2">
    <location>
        <begin position="182"/>
        <end position="204"/>
    </location>
</feature>
<dbReference type="Pfam" id="PF07589">
    <property type="entry name" value="PEP-CTERM"/>
    <property type="match status" value="1"/>
</dbReference>
<dbReference type="EMBL" id="JACHBX010000001">
    <property type="protein sequence ID" value="MBB6133296.1"/>
    <property type="molecule type" value="Genomic_DNA"/>
</dbReference>
<evidence type="ECO:0000259" key="2">
    <source>
        <dbReference type="Pfam" id="PF07589"/>
    </source>
</evidence>
<reference evidence="3 4" key="1">
    <citation type="submission" date="2020-08" db="EMBL/GenBank/DDBJ databases">
        <title>The Agave Microbiome: Exploring the role of microbial communities in plant adaptations to desert environments.</title>
        <authorList>
            <person name="Partida-Martinez L.P."/>
        </authorList>
    </citation>
    <scope>NUCLEOTIDE SEQUENCE [LARGE SCALE GENOMIC DNA]</scope>
    <source>
        <strain evidence="3 4">AT3.2</strain>
    </source>
</reference>
<comment type="caution">
    <text evidence="3">The sequence shown here is derived from an EMBL/GenBank/DDBJ whole genome shotgun (WGS) entry which is preliminary data.</text>
</comment>